<dbReference type="PANTHER" id="PTHR47485:SF1">
    <property type="entry name" value="THYLAKOID LUMENAL 17.4 KDA PROTEIN, CHLOROPLASTIC"/>
    <property type="match status" value="1"/>
</dbReference>
<keyword evidence="2" id="KW-0812">Transmembrane</keyword>
<keyword evidence="2" id="KW-0472">Membrane</keyword>
<dbReference type="Gene3D" id="2.160.20.80">
    <property type="entry name" value="E3 ubiquitin-protein ligase SopA"/>
    <property type="match status" value="1"/>
</dbReference>
<gene>
    <name evidence="3" type="ORF">PSDVSF_03660</name>
</gene>
<protein>
    <recommendedName>
        <fullName evidence="5">Pentapeptide repeat-containing protein</fullName>
    </recommendedName>
</protein>
<evidence type="ECO:0000256" key="1">
    <source>
        <dbReference type="ARBA" id="ARBA00022737"/>
    </source>
</evidence>
<reference evidence="3" key="1">
    <citation type="journal article" date="2022" name="Arch. Microbiol.">
        <title>Pseudodesulfovibrio sediminis sp. nov., a mesophilic and neutrophilic sulfate-reducing bacterium isolated from sediment of a brackish lake.</title>
        <authorList>
            <person name="Takahashi A."/>
            <person name="Kojima H."/>
            <person name="Watanabe M."/>
            <person name="Fukui M."/>
        </authorList>
    </citation>
    <scope>NUCLEOTIDE SEQUENCE</scope>
    <source>
        <strain evidence="3">SF6</strain>
    </source>
</reference>
<sequence>MRLLNMLKKDFEITPKEDYQTILPIGIVALAAIMLLGAIPIWWSSIKGFLAYGSDVGIANYVIIRNMGLFVVGLFGLGLAGWRAKSMSRQALVAEQGHITDRIIKATENLGSNKSLVRIGAIYTLWRTAIDSNRMADKTHILDVLCAFIRTPTADEHTPPEGSLREDVRTALVLITLHRDELNLSSQYAPDLANADLSDAFIQDADLEGADLSHAILTNASFPNGNFRSAYFHSAIMHNTGFDGADLSNATLCFADMEDAYAEESVCFNTRFLETNLAKSTFVGASMEKASFEEAVFTSANFQDADLRGANFNSAYVLDVDMSGAKLKGASFEDALLTNTIIFTDEVEASSLSRKQLNSMLIRHNLNNEQG</sequence>
<feature type="transmembrane region" description="Helical" evidence="2">
    <location>
        <begin position="21"/>
        <end position="43"/>
    </location>
</feature>
<evidence type="ECO:0000256" key="2">
    <source>
        <dbReference type="SAM" id="Phobius"/>
    </source>
</evidence>
<dbReference type="EMBL" id="AP024485">
    <property type="protein sequence ID" value="BCS87124.1"/>
    <property type="molecule type" value="Genomic_DNA"/>
</dbReference>
<evidence type="ECO:0008006" key="5">
    <source>
        <dbReference type="Google" id="ProtNLM"/>
    </source>
</evidence>
<evidence type="ECO:0000313" key="3">
    <source>
        <dbReference type="EMBL" id="BCS87124.1"/>
    </source>
</evidence>
<proteinExistence type="predicted"/>
<accession>A0ABM7P2L6</accession>
<feature type="transmembrane region" description="Helical" evidence="2">
    <location>
        <begin position="63"/>
        <end position="82"/>
    </location>
</feature>
<dbReference type="SUPFAM" id="SSF141571">
    <property type="entry name" value="Pentapeptide repeat-like"/>
    <property type="match status" value="1"/>
</dbReference>
<keyword evidence="2" id="KW-1133">Transmembrane helix</keyword>
<dbReference type="Pfam" id="PF00805">
    <property type="entry name" value="Pentapeptide"/>
    <property type="match status" value="2"/>
</dbReference>
<keyword evidence="1" id="KW-0677">Repeat</keyword>
<keyword evidence="4" id="KW-1185">Reference proteome</keyword>
<dbReference type="InterPro" id="IPR001646">
    <property type="entry name" value="5peptide_repeat"/>
</dbReference>
<dbReference type="PANTHER" id="PTHR47485">
    <property type="entry name" value="THYLAKOID LUMENAL 17.4 KDA PROTEIN, CHLOROPLASTIC"/>
    <property type="match status" value="1"/>
</dbReference>
<organism evidence="3 4">
    <name type="scientific">Pseudodesulfovibrio sediminis</name>
    <dbReference type="NCBI Taxonomy" id="2810563"/>
    <lineage>
        <taxon>Bacteria</taxon>
        <taxon>Pseudomonadati</taxon>
        <taxon>Thermodesulfobacteriota</taxon>
        <taxon>Desulfovibrionia</taxon>
        <taxon>Desulfovibrionales</taxon>
        <taxon>Desulfovibrionaceae</taxon>
    </lineage>
</organism>
<name>A0ABM7P2L6_9BACT</name>
<evidence type="ECO:0000313" key="4">
    <source>
        <dbReference type="Proteomes" id="UP001053296"/>
    </source>
</evidence>
<dbReference type="RefSeq" id="WP_229593032.1">
    <property type="nucleotide sequence ID" value="NZ_AP024485.1"/>
</dbReference>
<dbReference type="Proteomes" id="UP001053296">
    <property type="component" value="Chromosome"/>
</dbReference>